<feature type="transmembrane region" description="Helical" evidence="2">
    <location>
        <begin position="433"/>
        <end position="456"/>
    </location>
</feature>
<feature type="transmembrane region" description="Helical" evidence="2">
    <location>
        <begin position="297"/>
        <end position="318"/>
    </location>
</feature>
<dbReference type="EMBL" id="LBOG01000003">
    <property type="protein sequence ID" value="KKP30379.1"/>
    <property type="molecule type" value="Genomic_DNA"/>
</dbReference>
<keyword evidence="2" id="KW-1133">Transmembrane helix</keyword>
<keyword evidence="1" id="KW-0175">Coiled coil</keyword>
<keyword evidence="2" id="KW-0472">Membrane</keyword>
<evidence type="ECO:0000256" key="1">
    <source>
        <dbReference type="SAM" id="Coils"/>
    </source>
</evidence>
<feature type="coiled-coil region" evidence="1">
    <location>
        <begin position="703"/>
        <end position="730"/>
    </location>
</feature>
<feature type="transmembrane region" description="Helical" evidence="2">
    <location>
        <begin position="257"/>
        <end position="277"/>
    </location>
</feature>
<sequence>MQKYLSKILISIVMVAIFIVPISLNIKISDKYLTLGIEIKKAEAINIAEYLDKNSYIKINSISSNSVNFSAGVIISEDTNDKEFNTQREIDTNKVPIYDAYLLIEGAIENISQEGVFICYKEKSDPNDPKCLSWRELALPFLLGTSSNEIINLQTGTDKFPFKPNTTYILSLEVYEGTGTKQSIWNWVDFTNEDIIKSQEFTTTAYNPTDEKNNFTDTSNSYSNTGTDVTESFNCSFVYPVNVGGCILEGFNYIWKASFFVGMLAGSFLDFFVYYATNSSSYSNIFIEKAWSAVRDVANIFFIVALLYVAIKTILNLNVTDNKKLIGYVVIIALIINFSLFTTKIVIDGSNILAKIFYNNIVSKDTKGNTSEAEAGGQKSISVGLISKFNPQSIVSDAYNAGLGLGYAIFIVLLLIAITLYAAYIFFSIAILFVARVVSLWISMIFSPLAFVSYTVPFDIPGFGHKEWWDDLLKNAFLAPLFTFMLYIIVMFTGFLTSVVKYADNPDMSSWQNAMQHVMSITIPFIILMMLLTKSKSLVVKYSGEMGKAVMTGAKMIGGVALGAATGGMAMAGRATLGRAGAAMANSATLKSAEARGVFGAKQLRSFSKFTGSGSFDARGIKIAGKDLASTGLKVNTFGKQNEGGFVKRRADQVEKRQKRAKELEVGEDETLKQDVHAKQNDLDKAKSDLTTQANITQYTKDIADREKDVALADREVIKAERELKDTIDKFGAASTEADTARANRTAKVNIRDNLTSGVGGLDEAKTNLKTAERPIKDAEKALKIAENLIISENRTRRENFAKSNLTPVAQTISFIMSGGQHSFAGEREASNKILSGIKEEKK</sequence>
<feature type="transmembrane region" description="Helical" evidence="2">
    <location>
        <begin position="325"/>
        <end position="347"/>
    </location>
</feature>
<evidence type="ECO:0000313" key="3">
    <source>
        <dbReference type="EMBL" id="KKP30379.1"/>
    </source>
</evidence>
<feature type="transmembrane region" description="Helical" evidence="2">
    <location>
        <begin position="405"/>
        <end position="426"/>
    </location>
</feature>
<feature type="coiled-coil region" evidence="1">
    <location>
        <begin position="762"/>
        <end position="796"/>
    </location>
</feature>
<proteinExistence type="predicted"/>
<protein>
    <submittedName>
        <fullName evidence="3">Uncharacterized protein</fullName>
    </submittedName>
</protein>
<name>A0A0F9YF98_9BACT</name>
<dbReference type="AlphaFoldDB" id="A0A0F9YF98"/>
<evidence type="ECO:0000313" key="4">
    <source>
        <dbReference type="Proteomes" id="UP000034934"/>
    </source>
</evidence>
<dbReference type="Proteomes" id="UP000034934">
    <property type="component" value="Unassembled WGS sequence"/>
</dbReference>
<evidence type="ECO:0000256" key="2">
    <source>
        <dbReference type="SAM" id="Phobius"/>
    </source>
</evidence>
<feature type="transmembrane region" description="Helical" evidence="2">
    <location>
        <begin position="476"/>
        <end position="502"/>
    </location>
</feature>
<dbReference type="PATRIC" id="fig|1618767.3.peg.458"/>
<comment type="caution">
    <text evidence="3">The sequence shown here is derived from an EMBL/GenBank/DDBJ whole genome shotgun (WGS) entry which is preliminary data.</text>
</comment>
<keyword evidence="2" id="KW-0812">Transmembrane</keyword>
<feature type="transmembrane region" description="Helical" evidence="2">
    <location>
        <begin position="553"/>
        <end position="572"/>
    </location>
</feature>
<accession>A0A0F9YF98</accession>
<reference evidence="3 4" key="1">
    <citation type="journal article" date="2015" name="Nature">
        <title>rRNA introns, odd ribosomes, and small enigmatic genomes across a large radiation of phyla.</title>
        <authorList>
            <person name="Brown C.T."/>
            <person name="Hug L.A."/>
            <person name="Thomas B.C."/>
            <person name="Sharon I."/>
            <person name="Castelle C.J."/>
            <person name="Singh A."/>
            <person name="Wilkins M.J."/>
            <person name="Williams K.H."/>
            <person name="Banfield J.F."/>
        </authorList>
    </citation>
    <scope>NUCLEOTIDE SEQUENCE [LARGE SCALE GENOMIC DNA]</scope>
</reference>
<feature type="transmembrane region" description="Helical" evidence="2">
    <location>
        <begin position="514"/>
        <end position="533"/>
    </location>
</feature>
<organism evidence="3 4">
    <name type="scientific">Candidatus Nomurabacteria bacterium GW2011_GWF1_31_48</name>
    <dbReference type="NCBI Taxonomy" id="1618767"/>
    <lineage>
        <taxon>Bacteria</taxon>
        <taxon>Candidatus Nomuraibacteriota</taxon>
    </lineage>
</organism>
<feature type="transmembrane region" description="Helical" evidence="2">
    <location>
        <begin position="6"/>
        <end position="26"/>
    </location>
</feature>
<gene>
    <name evidence="3" type="ORF">UR19_C0003G0215</name>
</gene>